<feature type="region of interest" description="Disordered" evidence="1">
    <location>
        <begin position="604"/>
        <end position="638"/>
    </location>
</feature>
<proteinExistence type="predicted"/>
<evidence type="ECO:0000256" key="1">
    <source>
        <dbReference type="SAM" id="MobiDB-lite"/>
    </source>
</evidence>
<feature type="region of interest" description="Disordered" evidence="1">
    <location>
        <begin position="395"/>
        <end position="464"/>
    </location>
</feature>
<dbReference type="EMBL" id="AECZ01000031">
    <property type="protein sequence ID" value="EFL49874.1"/>
    <property type="molecule type" value="Genomic_DNA"/>
</dbReference>
<dbReference type="InterPro" id="IPR038610">
    <property type="entry name" value="FliK-like_C_sf"/>
</dbReference>
<dbReference type="RefSeq" id="WP_005995943.1">
    <property type="nucleotide sequence ID" value="NZ_AECZ01000031.1"/>
</dbReference>
<keyword evidence="4" id="KW-1185">Reference proteome</keyword>
<name>E1K0M2_SOLFR</name>
<dbReference type="Pfam" id="PF02120">
    <property type="entry name" value="Flg_hook"/>
    <property type="match status" value="1"/>
</dbReference>
<sequence length="667" mass="69183">MQILPLVTTRAQAAADATQQNAALTSRQSAMFASMLQSARSSTEANQVSSVASSASATTTVTDPMEAANTPSRQDLMNLPMTREDVAALHDDLVEQGFSEDEFAAMEQKAESPEGLTWGEMMHEVKKKISKTESNEKKEVSNEDTVQLLGLFGKLGFTADESQSMVDALGKGEANGVWSKISDKVASLGDNDSVSLSSSEMSTLGRTMNLSEAAQKRLTALFDQSNAESGLSGQGLRTAFGLVKNEVLSQLGQEAQSMQAFRQAASVVLDKAWQRQQTKISSDLHQDDVARKAAQVVAMGGEKKAKAQDVPTASQPGIDVLADVPDAGTSPLPKDGQGQRVQGQDVQSQQTQARQVHQDARGAGHGAQAPASELHGKAGAVATAQAAATGSLNATAGGDAQTASSSSSSGDAAPQSQVSHKQAASAPQFGVGNAASGNTGGSSGGQQGGGAGGSFEHGDQEGGWGEFWSKVRVDKSGGQAATGAGSNTSQTMAAMDAVAGSNRASAAKPFDAALAARAARQLETGILRNVGQDTKQLTLNLSPDELGKLSVTLTVKDKEVKAIIKADNTDTAAMLHDQAAHIKKTLEDQGFKVTKLEVQTGVSQDNQSAWQSPEQHNQAREQREAMERMRSSQRLARSGGGIALDADASGFVPQAATSAASGLDLFA</sequence>
<dbReference type="OrthoDB" id="5468982at2"/>
<feature type="compositionally biased region" description="Low complexity" evidence="1">
    <location>
        <begin position="395"/>
        <end position="417"/>
    </location>
</feature>
<dbReference type="CDD" id="cd17470">
    <property type="entry name" value="T3SS_Flik_C"/>
    <property type="match status" value="1"/>
</dbReference>
<protein>
    <submittedName>
        <fullName evidence="3">Flagellar hook-length control protein</fullName>
    </submittedName>
</protein>
<feature type="compositionally biased region" description="Basic and acidic residues" evidence="1">
    <location>
        <begin position="617"/>
        <end position="630"/>
    </location>
</feature>
<gene>
    <name evidence="3" type="ORF">DesfrDRAFT_3422</name>
</gene>
<dbReference type="STRING" id="596151.DesfrDRAFT_3422"/>
<dbReference type="Proteomes" id="UP000006250">
    <property type="component" value="Unassembled WGS sequence"/>
</dbReference>
<evidence type="ECO:0000259" key="2">
    <source>
        <dbReference type="Pfam" id="PF02120"/>
    </source>
</evidence>
<feature type="domain" description="Flagellar hook-length control protein-like C-terminal" evidence="2">
    <location>
        <begin position="528"/>
        <end position="606"/>
    </location>
</feature>
<evidence type="ECO:0000313" key="3">
    <source>
        <dbReference type="EMBL" id="EFL49874.1"/>
    </source>
</evidence>
<accession>E1K0M2</accession>
<dbReference type="Gene3D" id="3.30.750.140">
    <property type="match status" value="1"/>
</dbReference>
<feature type="compositionally biased region" description="Low complexity" evidence="1">
    <location>
        <begin position="48"/>
        <end position="62"/>
    </location>
</feature>
<feature type="region of interest" description="Disordered" evidence="1">
    <location>
        <begin position="302"/>
        <end position="380"/>
    </location>
</feature>
<comment type="caution">
    <text evidence="3">The sequence shown here is derived from an EMBL/GenBank/DDBJ whole genome shotgun (WGS) entry which is preliminary data.</text>
</comment>
<keyword evidence="3" id="KW-0282">Flagellum</keyword>
<feature type="region of interest" description="Disordered" evidence="1">
    <location>
        <begin position="43"/>
        <end position="72"/>
    </location>
</feature>
<reference evidence="3 4" key="1">
    <citation type="submission" date="2010-08" db="EMBL/GenBank/DDBJ databases">
        <title>The draft genome of Desulfovibrio fructosovorans JJ.</title>
        <authorList>
            <consortium name="US DOE Joint Genome Institute (JGI-PGF)"/>
            <person name="Lucas S."/>
            <person name="Copeland A."/>
            <person name="Lapidus A."/>
            <person name="Cheng J.-F."/>
            <person name="Bruce D."/>
            <person name="Goodwin L."/>
            <person name="Pitluck S."/>
            <person name="Land M.L."/>
            <person name="Hauser L."/>
            <person name="Chang Y.-J."/>
            <person name="Jeffries C."/>
            <person name="Wall J.D."/>
            <person name="Stahl D.A."/>
            <person name="Arkin A.P."/>
            <person name="Dehal P."/>
            <person name="Stolyar S.M."/>
            <person name="Hazen T.C."/>
            <person name="Woyke T.J."/>
        </authorList>
    </citation>
    <scope>NUCLEOTIDE SEQUENCE [LARGE SCALE GENOMIC DNA]</scope>
    <source>
        <strain evidence="3 4">JJ</strain>
    </source>
</reference>
<organism evidence="3 4">
    <name type="scientific">Solidesulfovibrio fructosivorans JJ]</name>
    <dbReference type="NCBI Taxonomy" id="596151"/>
    <lineage>
        <taxon>Bacteria</taxon>
        <taxon>Pseudomonadati</taxon>
        <taxon>Thermodesulfobacteriota</taxon>
        <taxon>Desulfovibrionia</taxon>
        <taxon>Desulfovibrionales</taxon>
        <taxon>Desulfovibrionaceae</taxon>
        <taxon>Solidesulfovibrio</taxon>
    </lineage>
</organism>
<dbReference type="eggNOG" id="COG3144">
    <property type="taxonomic scope" value="Bacteria"/>
</dbReference>
<keyword evidence="3" id="KW-0966">Cell projection</keyword>
<dbReference type="AlphaFoldDB" id="E1K0M2"/>
<dbReference type="InterPro" id="IPR021136">
    <property type="entry name" value="Flagellar_hook_control-like_C"/>
</dbReference>
<feature type="compositionally biased region" description="Low complexity" evidence="1">
    <location>
        <begin position="335"/>
        <end position="352"/>
    </location>
</feature>
<feature type="compositionally biased region" description="Polar residues" evidence="1">
    <location>
        <begin position="604"/>
        <end position="616"/>
    </location>
</feature>
<keyword evidence="3" id="KW-0969">Cilium</keyword>
<feature type="compositionally biased region" description="Gly residues" evidence="1">
    <location>
        <begin position="438"/>
        <end position="464"/>
    </location>
</feature>
<evidence type="ECO:0000313" key="4">
    <source>
        <dbReference type="Proteomes" id="UP000006250"/>
    </source>
</evidence>